<dbReference type="AlphaFoldDB" id="A8ZT82"/>
<comment type="function">
    <text evidence="2">Catalyzes the epimerization of the C3' and C5'positions of dTDP-6-deoxy-D-xylo-4-hexulose, forming dTDP-6-deoxy-L-lyxo-4-hexulose.</text>
</comment>
<evidence type="ECO:0000256" key="1">
    <source>
        <dbReference type="ARBA" id="ARBA00001298"/>
    </source>
</evidence>
<dbReference type="GO" id="GO:0008830">
    <property type="term" value="F:dTDP-4-dehydrorhamnose 3,5-epimerase activity"/>
    <property type="evidence" value="ECO:0007669"/>
    <property type="project" value="UniProtKB-EC"/>
</dbReference>
<dbReference type="EMBL" id="CP000859">
    <property type="protein sequence ID" value="ABW67765.1"/>
    <property type="molecule type" value="Genomic_DNA"/>
</dbReference>
<dbReference type="RefSeq" id="WP_012175377.1">
    <property type="nucleotide sequence ID" value="NC_009943.1"/>
</dbReference>
<dbReference type="InterPro" id="IPR000888">
    <property type="entry name" value="RmlC-like"/>
</dbReference>
<dbReference type="EC" id="5.1.3.13" evidence="3"/>
<dbReference type="Pfam" id="PF00908">
    <property type="entry name" value="dTDP_sugar_isom"/>
    <property type="match status" value="1"/>
</dbReference>
<evidence type="ECO:0000256" key="8">
    <source>
        <dbReference type="PIRSR" id="PIRSR600888-1"/>
    </source>
</evidence>
<keyword evidence="11" id="KW-1185">Reference proteome</keyword>
<proteinExistence type="predicted"/>
<dbReference type="KEGG" id="dol:Dole_1961"/>
<reference evidence="10 11" key="1">
    <citation type="submission" date="2007-10" db="EMBL/GenBank/DDBJ databases">
        <title>Complete sequence of Desulfococcus oleovorans Hxd3.</title>
        <authorList>
            <consortium name="US DOE Joint Genome Institute"/>
            <person name="Copeland A."/>
            <person name="Lucas S."/>
            <person name="Lapidus A."/>
            <person name="Barry K."/>
            <person name="Glavina del Rio T."/>
            <person name="Dalin E."/>
            <person name="Tice H."/>
            <person name="Pitluck S."/>
            <person name="Kiss H."/>
            <person name="Brettin T."/>
            <person name="Bruce D."/>
            <person name="Detter J.C."/>
            <person name="Han C."/>
            <person name="Schmutz J."/>
            <person name="Larimer F."/>
            <person name="Land M."/>
            <person name="Hauser L."/>
            <person name="Kyrpides N."/>
            <person name="Kim E."/>
            <person name="Wawrik B."/>
            <person name="Richardson P."/>
        </authorList>
    </citation>
    <scope>NUCLEOTIDE SEQUENCE [LARGE SCALE GENOMIC DNA]</scope>
    <source>
        <strain evidence="11">DSM 6200 / JCM 39069 / Hxd3</strain>
    </source>
</reference>
<evidence type="ECO:0000313" key="10">
    <source>
        <dbReference type="EMBL" id="ABW67765.1"/>
    </source>
</evidence>
<dbReference type="PANTHER" id="PTHR21047">
    <property type="entry name" value="DTDP-6-DEOXY-D-GLUCOSE-3,5 EPIMERASE"/>
    <property type="match status" value="1"/>
</dbReference>
<evidence type="ECO:0000313" key="11">
    <source>
        <dbReference type="Proteomes" id="UP000008561"/>
    </source>
</evidence>
<protein>
    <recommendedName>
        <fullName evidence="4">dTDP-4-dehydrorhamnose 3,5-epimerase</fullName>
        <ecNumber evidence="3">5.1.3.13</ecNumber>
    </recommendedName>
    <alternativeName>
        <fullName evidence="6">Thymidine diphospho-4-keto-rhamnose 3,5-epimerase</fullName>
    </alternativeName>
    <alternativeName>
        <fullName evidence="5">dTDP-4-keto-6-deoxyglucose 3,5-epimerase</fullName>
    </alternativeName>
    <alternativeName>
        <fullName evidence="7">dTDP-6-deoxy-D-xylo-4-hexulose 3,5-epimerase</fullName>
    </alternativeName>
</protein>
<dbReference type="STRING" id="96561.Dole_1961"/>
<evidence type="ECO:0000256" key="3">
    <source>
        <dbReference type="ARBA" id="ARBA00012098"/>
    </source>
</evidence>
<dbReference type="CDD" id="cd00438">
    <property type="entry name" value="cupin_RmlC"/>
    <property type="match status" value="1"/>
</dbReference>
<name>A8ZT82_DESOH</name>
<dbReference type="InterPro" id="IPR014710">
    <property type="entry name" value="RmlC-like_jellyroll"/>
</dbReference>
<dbReference type="GO" id="GO:0005829">
    <property type="term" value="C:cytosol"/>
    <property type="evidence" value="ECO:0007669"/>
    <property type="project" value="TreeGrafter"/>
</dbReference>
<accession>A8ZT82</accession>
<dbReference type="SUPFAM" id="SSF51182">
    <property type="entry name" value="RmlC-like cupins"/>
    <property type="match status" value="1"/>
</dbReference>
<dbReference type="Gene3D" id="2.60.120.10">
    <property type="entry name" value="Jelly Rolls"/>
    <property type="match status" value="1"/>
</dbReference>
<feature type="active site" description="Proton donor" evidence="8">
    <location>
        <position position="140"/>
    </location>
</feature>
<dbReference type="HOGENOM" id="CLU_090940_1_1_7"/>
<keyword evidence="10" id="KW-0413">Isomerase</keyword>
<comment type="catalytic activity">
    <reaction evidence="1">
        <text>dTDP-4-dehydro-6-deoxy-alpha-D-glucose = dTDP-4-dehydro-beta-L-rhamnose</text>
        <dbReference type="Rhea" id="RHEA:16969"/>
        <dbReference type="ChEBI" id="CHEBI:57649"/>
        <dbReference type="ChEBI" id="CHEBI:62830"/>
        <dbReference type="EC" id="5.1.3.13"/>
    </reaction>
</comment>
<dbReference type="Proteomes" id="UP000008561">
    <property type="component" value="Chromosome"/>
</dbReference>
<dbReference type="eggNOG" id="COG1898">
    <property type="taxonomic scope" value="Bacteria"/>
</dbReference>
<organism evidence="10 11">
    <name type="scientific">Desulfosudis oleivorans (strain DSM 6200 / JCM 39069 / Hxd3)</name>
    <name type="common">Desulfococcus oleovorans</name>
    <dbReference type="NCBI Taxonomy" id="96561"/>
    <lineage>
        <taxon>Bacteria</taxon>
        <taxon>Pseudomonadati</taxon>
        <taxon>Thermodesulfobacteriota</taxon>
        <taxon>Desulfobacteria</taxon>
        <taxon>Desulfobacterales</taxon>
        <taxon>Desulfosudaceae</taxon>
        <taxon>Desulfosudis</taxon>
    </lineage>
</organism>
<evidence type="ECO:0000256" key="9">
    <source>
        <dbReference type="PIRSR" id="PIRSR600888-3"/>
    </source>
</evidence>
<dbReference type="OrthoDB" id="9800680at2"/>
<dbReference type="InterPro" id="IPR011051">
    <property type="entry name" value="RmlC_Cupin_sf"/>
</dbReference>
<sequence>MGAITTPRFDITPLPLSGLCLVQRKRMGDARGFLERLFCAEELTRAGWDGPIAQINHTYTAAAGTLRGMHFQRPPHAEKKLVMCLKGRVFDVAVDTRKGSPTFLKWHGEILAPEAANALLIPEGFAHGFQTLTDDVEMLYCHSAVYAPDHEGGLHPQDPAINIQWPDELVTLSDRDQGHPFLGDSFEGVAL</sequence>
<gene>
    <name evidence="10" type="ordered locus">Dole_1961</name>
</gene>
<dbReference type="GO" id="GO:0000271">
    <property type="term" value="P:polysaccharide biosynthetic process"/>
    <property type="evidence" value="ECO:0007669"/>
    <property type="project" value="TreeGrafter"/>
</dbReference>
<feature type="site" description="Participates in a stacking interaction with the thymidine ring of dTDP-4-oxo-6-deoxyglucose" evidence="9">
    <location>
        <position position="146"/>
    </location>
</feature>
<evidence type="ECO:0000256" key="4">
    <source>
        <dbReference type="ARBA" id="ARBA00019595"/>
    </source>
</evidence>
<dbReference type="PANTHER" id="PTHR21047:SF2">
    <property type="entry name" value="THYMIDINE DIPHOSPHO-4-KETO-RHAMNOSE 3,5-EPIMERASE"/>
    <property type="match status" value="1"/>
</dbReference>
<evidence type="ECO:0000256" key="7">
    <source>
        <dbReference type="ARBA" id="ARBA00033311"/>
    </source>
</evidence>
<evidence type="ECO:0000256" key="2">
    <source>
        <dbReference type="ARBA" id="ARBA00001997"/>
    </source>
</evidence>
<evidence type="ECO:0000256" key="5">
    <source>
        <dbReference type="ARBA" id="ARBA00029758"/>
    </source>
</evidence>
<feature type="active site" description="Proton acceptor" evidence="8">
    <location>
        <position position="70"/>
    </location>
</feature>
<evidence type="ECO:0000256" key="6">
    <source>
        <dbReference type="ARBA" id="ARBA00031424"/>
    </source>
</evidence>